<keyword evidence="1 2" id="KW-0238">DNA-binding</keyword>
<proteinExistence type="predicted"/>
<dbReference type="InterPro" id="IPR050624">
    <property type="entry name" value="HTH-type_Tx_Regulator"/>
</dbReference>
<dbReference type="PRINTS" id="PR00455">
    <property type="entry name" value="HTHTETR"/>
</dbReference>
<gene>
    <name evidence="4" type="ORF">UAU_02215</name>
</gene>
<dbReference type="PROSITE" id="PS50977">
    <property type="entry name" value="HTH_TETR_2"/>
    <property type="match status" value="1"/>
</dbReference>
<dbReference type="STRING" id="160454.RV10_GL003160"/>
<sequence length="191" mass="22119">MPKFNDSERLIINDLLLENGEQLFTAFGLKKVTVSDLAKSANISKGSFYAFYPSKEHLYMTINFSMQQAIFAEMNDELAKHRSMETEKLTLYIFKWMFEKVKEYPLLLNMDNETIQHLLRRLPKKFMDAHTLDDAKMIDNLKKYGIVFRSETVVIAKVVQGIFSCTKLFMNDTDGDKVLTILLEGLVNQLV</sequence>
<reference evidence="4 5" key="1">
    <citation type="submission" date="2013-02" db="EMBL/GenBank/DDBJ databases">
        <title>The Genome Sequence of Enterococcus pallens BAA-351.</title>
        <authorList>
            <consortium name="The Broad Institute Genome Sequencing Platform"/>
            <consortium name="The Broad Institute Genome Sequencing Center for Infectious Disease"/>
            <person name="Earl A.M."/>
            <person name="Gilmore M.S."/>
            <person name="Lebreton F."/>
            <person name="Walker B."/>
            <person name="Young S.K."/>
            <person name="Zeng Q."/>
            <person name="Gargeya S."/>
            <person name="Fitzgerald M."/>
            <person name="Haas B."/>
            <person name="Abouelleil A."/>
            <person name="Alvarado L."/>
            <person name="Arachchi H.M."/>
            <person name="Berlin A.M."/>
            <person name="Chapman S.B."/>
            <person name="Dewar J."/>
            <person name="Goldberg J."/>
            <person name="Griggs A."/>
            <person name="Gujja S."/>
            <person name="Hansen M."/>
            <person name="Howarth C."/>
            <person name="Imamovic A."/>
            <person name="Larimer J."/>
            <person name="McCowan C."/>
            <person name="Murphy C."/>
            <person name="Neiman D."/>
            <person name="Pearson M."/>
            <person name="Priest M."/>
            <person name="Roberts A."/>
            <person name="Saif S."/>
            <person name="Shea T."/>
            <person name="Sisk P."/>
            <person name="Sykes S."/>
            <person name="Wortman J."/>
            <person name="Nusbaum C."/>
            <person name="Birren B."/>
        </authorList>
    </citation>
    <scope>NUCLEOTIDE SEQUENCE [LARGE SCALE GENOMIC DNA]</scope>
    <source>
        <strain evidence="4 5">ATCC BAA-351</strain>
    </source>
</reference>
<dbReference type="EMBL" id="AJAQ01000015">
    <property type="protein sequence ID" value="EOH94480.1"/>
    <property type="molecule type" value="Genomic_DNA"/>
</dbReference>
<evidence type="ECO:0000313" key="4">
    <source>
        <dbReference type="EMBL" id="EOH94480.1"/>
    </source>
</evidence>
<evidence type="ECO:0000256" key="2">
    <source>
        <dbReference type="PROSITE-ProRule" id="PRU00335"/>
    </source>
</evidence>
<feature type="DNA-binding region" description="H-T-H motif" evidence="2">
    <location>
        <begin position="33"/>
        <end position="52"/>
    </location>
</feature>
<comment type="caution">
    <text evidence="4">The sequence shown here is derived from an EMBL/GenBank/DDBJ whole genome shotgun (WGS) entry which is preliminary data.</text>
</comment>
<dbReference type="InterPro" id="IPR009057">
    <property type="entry name" value="Homeodomain-like_sf"/>
</dbReference>
<accession>R2SGS9</accession>
<dbReference type="Pfam" id="PF00440">
    <property type="entry name" value="TetR_N"/>
    <property type="match status" value="1"/>
</dbReference>
<name>R2SGS9_9ENTE</name>
<dbReference type="PATRIC" id="fig|1158607.3.peg.2186"/>
<dbReference type="PANTHER" id="PTHR43479">
    <property type="entry name" value="ACREF/ENVCD OPERON REPRESSOR-RELATED"/>
    <property type="match status" value="1"/>
</dbReference>
<dbReference type="AlphaFoldDB" id="R2SGS9"/>
<evidence type="ECO:0000256" key="1">
    <source>
        <dbReference type="ARBA" id="ARBA00023125"/>
    </source>
</evidence>
<dbReference type="RefSeq" id="WP_010757206.1">
    <property type="nucleotide sequence ID" value="NZ_ASWD01000001.1"/>
</dbReference>
<dbReference type="HOGENOM" id="CLU_069356_42_0_9"/>
<keyword evidence="5" id="KW-1185">Reference proteome</keyword>
<organism evidence="4 5">
    <name type="scientific">Enterococcus pallens ATCC BAA-351</name>
    <dbReference type="NCBI Taxonomy" id="1158607"/>
    <lineage>
        <taxon>Bacteria</taxon>
        <taxon>Bacillati</taxon>
        <taxon>Bacillota</taxon>
        <taxon>Bacilli</taxon>
        <taxon>Lactobacillales</taxon>
        <taxon>Enterococcaceae</taxon>
        <taxon>Enterococcus</taxon>
    </lineage>
</organism>
<evidence type="ECO:0000259" key="3">
    <source>
        <dbReference type="PROSITE" id="PS50977"/>
    </source>
</evidence>
<evidence type="ECO:0000313" key="5">
    <source>
        <dbReference type="Proteomes" id="UP000013782"/>
    </source>
</evidence>
<dbReference type="PANTHER" id="PTHR43479:SF11">
    <property type="entry name" value="ACREF_ENVCD OPERON REPRESSOR-RELATED"/>
    <property type="match status" value="1"/>
</dbReference>
<protein>
    <recommendedName>
        <fullName evidence="3">HTH tetR-type domain-containing protein</fullName>
    </recommendedName>
</protein>
<dbReference type="GO" id="GO:0003677">
    <property type="term" value="F:DNA binding"/>
    <property type="evidence" value="ECO:0007669"/>
    <property type="project" value="UniProtKB-UniRule"/>
</dbReference>
<dbReference type="Proteomes" id="UP000013782">
    <property type="component" value="Unassembled WGS sequence"/>
</dbReference>
<dbReference type="SUPFAM" id="SSF46689">
    <property type="entry name" value="Homeodomain-like"/>
    <property type="match status" value="1"/>
</dbReference>
<dbReference type="InterPro" id="IPR001647">
    <property type="entry name" value="HTH_TetR"/>
</dbReference>
<dbReference type="eggNOG" id="COG1309">
    <property type="taxonomic scope" value="Bacteria"/>
</dbReference>
<dbReference type="Gene3D" id="1.10.357.10">
    <property type="entry name" value="Tetracycline Repressor, domain 2"/>
    <property type="match status" value="1"/>
</dbReference>
<dbReference type="OrthoDB" id="9812993at2"/>
<feature type="domain" description="HTH tetR-type" evidence="3">
    <location>
        <begin position="10"/>
        <end position="70"/>
    </location>
</feature>